<organism evidence="1 2">
    <name type="scientific">Halopseudomonas phragmitis</name>
    <dbReference type="NCBI Taxonomy" id="1931241"/>
    <lineage>
        <taxon>Bacteria</taxon>
        <taxon>Pseudomonadati</taxon>
        <taxon>Pseudomonadota</taxon>
        <taxon>Gammaproteobacteria</taxon>
        <taxon>Pseudomonadales</taxon>
        <taxon>Pseudomonadaceae</taxon>
        <taxon>Halopseudomonas</taxon>
    </lineage>
</organism>
<evidence type="ECO:0000313" key="1">
    <source>
        <dbReference type="EMBL" id="AQZ95075.1"/>
    </source>
</evidence>
<reference evidence="1 2" key="1">
    <citation type="submission" date="2017-03" db="EMBL/GenBank/DDBJ databases">
        <title>Complete genome sequence of the novel DNRA strain Pseudomonas sp. S-6-2 isolated from Chinese polluted river sediment. Journal of Biotechnology.</title>
        <authorList>
            <person name="Li J."/>
            <person name="Xiang F."/>
            <person name="Wang L."/>
            <person name="Xi L."/>
            <person name="Liu J."/>
        </authorList>
    </citation>
    <scope>NUCLEOTIDE SEQUENCE [LARGE SCALE GENOMIC DNA]</scope>
    <source>
        <strain evidence="1 2">S-6-2</strain>
    </source>
</reference>
<dbReference type="KEGG" id="ppha:BVH74_10090"/>
<sequence length="369" mass="40584">MKPVLGALTLVTLGSLSGCGYFFGEDGYFRDRGGDYQAAVIEPRMTVPAGVESKPIGDLLPVPGRVEPGPGGKFQTPRPQALMVTADTSDFSLQQNGPNRWLLAQRTPVEAWPLVRQFFSDYQVPLSGENPRLGELETSGLVFDQQAENPLVRRLVPAVGPNRRTDGQEQRFRLRIEPGVQSGTSEIQVVHTSRSQGSTLNSWPERSDNPNLERALLAELESYLSQSTDSDSASLVAAQGMGQSDRVTLEQDGAGNPVLNMQTDFNRAWAAVGEALNRADVLVSDINRSAGVYYVDLEQRASQQQRKRGFFARMFGRDKPQESASEERIQVRLTPVANRVQVTVEKSIDTAADAAEARQLLERIRNNLT</sequence>
<dbReference type="InterPro" id="IPR010653">
    <property type="entry name" value="NlpB/DapX"/>
</dbReference>
<accession>A0A1V0B590</accession>
<dbReference type="Pfam" id="PF06804">
    <property type="entry name" value="Lipoprotein_18"/>
    <property type="match status" value="1"/>
</dbReference>
<dbReference type="InterPro" id="IPR042268">
    <property type="entry name" value="BamC_C"/>
</dbReference>
<dbReference type="AlphaFoldDB" id="A0A1V0B590"/>
<dbReference type="EMBL" id="CP020100">
    <property type="protein sequence ID" value="AQZ95075.1"/>
    <property type="molecule type" value="Genomic_DNA"/>
</dbReference>
<gene>
    <name evidence="1" type="ORF">BVH74_10090</name>
</gene>
<evidence type="ECO:0000313" key="2">
    <source>
        <dbReference type="Proteomes" id="UP000243488"/>
    </source>
</evidence>
<dbReference type="Proteomes" id="UP000243488">
    <property type="component" value="Chromosome"/>
</dbReference>
<dbReference type="STRING" id="1931241.BVH74_10090"/>
<name>A0A1V0B590_9GAMM</name>
<keyword evidence="2" id="KW-1185">Reference proteome</keyword>
<dbReference type="PROSITE" id="PS51257">
    <property type="entry name" value="PROKAR_LIPOPROTEIN"/>
    <property type="match status" value="1"/>
</dbReference>
<proteinExistence type="predicted"/>
<dbReference type="Gene3D" id="3.30.310.170">
    <property type="entry name" value="Outer membrane protein assembly factor BamC"/>
    <property type="match status" value="1"/>
</dbReference>
<evidence type="ECO:0008006" key="3">
    <source>
        <dbReference type="Google" id="ProtNLM"/>
    </source>
</evidence>
<protein>
    <recommendedName>
        <fullName evidence="3">Outer membrane protein assembly factor BamC</fullName>
    </recommendedName>
</protein>
<dbReference type="RefSeq" id="WP_080049944.1">
    <property type="nucleotide sequence ID" value="NZ_CP020100.1"/>
</dbReference>